<dbReference type="EMBL" id="MFDU01000006">
    <property type="protein sequence ID" value="OGE64604.1"/>
    <property type="molecule type" value="Genomic_DNA"/>
</dbReference>
<evidence type="ECO:0000313" key="1">
    <source>
        <dbReference type="EMBL" id="OGE64604.1"/>
    </source>
</evidence>
<accession>A0A1F5MGV9</accession>
<sequence>MNLEQKIAFIHNTVDNNFPGSTKKYLGDSLKYLANYLNRVKPRLYAERVGAAALLTEASSQLFLGQIPIEESQGETPLERIFTGDYRSLRGLDESEWKLRVNQIYQMHAANPTLRIALASGQDAGTIEHTIFLTAKGGYPPYERITIESNLIVEGSDPKPIFKPFVDTREHVGTSAVWANRDYWTFQNGLGIITLHNFANLKEPTPEESIS</sequence>
<protein>
    <submittedName>
        <fullName evidence="1">Uncharacterized protein</fullName>
    </submittedName>
</protein>
<evidence type="ECO:0000313" key="2">
    <source>
        <dbReference type="Proteomes" id="UP000183317"/>
    </source>
</evidence>
<dbReference type="AlphaFoldDB" id="A0A1F5MGV9"/>
<dbReference type="Proteomes" id="UP000183317">
    <property type="component" value="Unassembled WGS sequence"/>
</dbReference>
<proteinExistence type="predicted"/>
<organism evidence="1 2">
    <name type="scientific">Candidatus Daviesbacteria bacterium RIFCSPLOWO2_02_FULL_36_8</name>
    <dbReference type="NCBI Taxonomy" id="1797793"/>
    <lineage>
        <taxon>Bacteria</taxon>
        <taxon>Candidatus Daviesiibacteriota</taxon>
    </lineage>
</organism>
<gene>
    <name evidence="1" type="ORF">A3J13_02165</name>
</gene>
<comment type="caution">
    <text evidence="1">The sequence shown here is derived from an EMBL/GenBank/DDBJ whole genome shotgun (WGS) entry which is preliminary data.</text>
</comment>
<reference evidence="1 2" key="1">
    <citation type="journal article" date="2016" name="Nat. Commun.">
        <title>Thousands of microbial genomes shed light on interconnected biogeochemical processes in an aquifer system.</title>
        <authorList>
            <person name="Anantharaman K."/>
            <person name="Brown C.T."/>
            <person name="Hug L.A."/>
            <person name="Sharon I."/>
            <person name="Castelle C.J."/>
            <person name="Probst A.J."/>
            <person name="Thomas B.C."/>
            <person name="Singh A."/>
            <person name="Wilkins M.J."/>
            <person name="Karaoz U."/>
            <person name="Brodie E.L."/>
            <person name="Williams K.H."/>
            <person name="Hubbard S.S."/>
            <person name="Banfield J.F."/>
        </authorList>
    </citation>
    <scope>NUCLEOTIDE SEQUENCE [LARGE SCALE GENOMIC DNA]</scope>
</reference>
<name>A0A1F5MGV9_9BACT</name>